<evidence type="ECO:0000313" key="2">
    <source>
        <dbReference type="EMBL" id="CCX09651.1"/>
    </source>
</evidence>
<dbReference type="OMA" id="ECPSLCH"/>
<dbReference type="PANTHER" id="PTHR31949:SF2">
    <property type="entry name" value="OS05G0480600 PROTEIN"/>
    <property type="match status" value="1"/>
</dbReference>
<feature type="region of interest" description="Disordered" evidence="1">
    <location>
        <begin position="886"/>
        <end position="916"/>
    </location>
</feature>
<feature type="compositionally biased region" description="Low complexity" evidence="1">
    <location>
        <begin position="20"/>
        <end position="42"/>
    </location>
</feature>
<name>U4L1X2_PYROM</name>
<dbReference type="InterPro" id="IPR032675">
    <property type="entry name" value="LRR_dom_sf"/>
</dbReference>
<feature type="compositionally biased region" description="Low complexity" evidence="1">
    <location>
        <begin position="89"/>
        <end position="149"/>
    </location>
</feature>
<feature type="compositionally biased region" description="Basic and acidic residues" evidence="1">
    <location>
        <begin position="197"/>
        <end position="216"/>
    </location>
</feature>
<dbReference type="GO" id="GO:0055028">
    <property type="term" value="C:cortical microtubule"/>
    <property type="evidence" value="ECO:0007669"/>
    <property type="project" value="TreeGrafter"/>
</dbReference>
<feature type="region of interest" description="Disordered" evidence="1">
    <location>
        <begin position="173"/>
        <end position="216"/>
    </location>
</feature>
<gene>
    <name evidence="2" type="ORF">PCON_09244</name>
</gene>
<dbReference type="Proteomes" id="UP000018144">
    <property type="component" value="Unassembled WGS sequence"/>
</dbReference>
<dbReference type="SUPFAM" id="SSF52047">
    <property type="entry name" value="RNI-like"/>
    <property type="match status" value="1"/>
</dbReference>
<feature type="region of interest" description="Disordered" evidence="1">
    <location>
        <begin position="1"/>
        <end position="154"/>
    </location>
</feature>
<organism evidence="2 3">
    <name type="scientific">Pyronema omphalodes (strain CBS 100304)</name>
    <name type="common">Pyronema confluens</name>
    <dbReference type="NCBI Taxonomy" id="1076935"/>
    <lineage>
        <taxon>Eukaryota</taxon>
        <taxon>Fungi</taxon>
        <taxon>Dikarya</taxon>
        <taxon>Ascomycota</taxon>
        <taxon>Pezizomycotina</taxon>
        <taxon>Pezizomycetes</taxon>
        <taxon>Pezizales</taxon>
        <taxon>Pyronemataceae</taxon>
        <taxon>Pyronema</taxon>
    </lineage>
</organism>
<feature type="region of interest" description="Disordered" evidence="1">
    <location>
        <begin position="1024"/>
        <end position="1107"/>
    </location>
</feature>
<protein>
    <submittedName>
        <fullName evidence="2">Similar to MAP-homologous protein 1 acc. no. P43638</fullName>
    </submittedName>
</protein>
<keyword evidence="3" id="KW-1185">Reference proteome</keyword>
<evidence type="ECO:0000313" key="3">
    <source>
        <dbReference type="Proteomes" id="UP000018144"/>
    </source>
</evidence>
<feature type="compositionally biased region" description="Basic and acidic residues" evidence="1">
    <location>
        <begin position="247"/>
        <end position="259"/>
    </location>
</feature>
<dbReference type="eggNOG" id="ENOG502QYHN">
    <property type="taxonomic scope" value="Eukaryota"/>
</dbReference>
<dbReference type="STRING" id="1076935.U4L1X2"/>
<feature type="compositionally biased region" description="Basic and acidic residues" evidence="1">
    <location>
        <begin position="230"/>
        <end position="240"/>
    </location>
</feature>
<feature type="compositionally biased region" description="Basic and acidic residues" evidence="1">
    <location>
        <begin position="286"/>
        <end position="316"/>
    </location>
</feature>
<feature type="compositionally biased region" description="Acidic residues" evidence="1">
    <location>
        <begin position="904"/>
        <end position="915"/>
    </location>
</feature>
<dbReference type="GO" id="GO:0043622">
    <property type="term" value="P:cortical microtubule organization"/>
    <property type="evidence" value="ECO:0007669"/>
    <property type="project" value="TreeGrafter"/>
</dbReference>
<feature type="compositionally biased region" description="Low complexity" evidence="1">
    <location>
        <begin position="183"/>
        <end position="192"/>
    </location>
</feature>
<feature type="compositionally biased region" description="Low complexity" evidence="1">
    <location>
        <begin position="1262"/>
        <end position="1292"/>
    </location>
</feature>
<feature type="region of interest" description="Disordered" evidence="1">
    <location>
        <begin position="1193"/>
        <end position="1292"/>
    </location>
</feature>
<dbReference type="EMBL" id="HF935478">
    <property type="protein sequence ID" value="CCX09651.1"/>
    <property type="molecule type" value="Genomic_DNA"/>
</dbReference>
<dbReference type="Gene3D" id="3.80.10.10">
    <property type="entry name" value="Ribonuclease Inhibitor"/>
    <property type="match status" value="2"/>
</dbReference>
<feature type="compositionally biased region" description="Low complexity" evidence="1">
    <location>
        <begin position="317"/>
        <end position="343"/>
    </location>
</feature>
<reference evidence="2 3" key="1">
    <citation type="journal article" date="2013" name="PLoS Genet.">
        <title>The genome and development-dependent transcriptomes of Pyronema confluens: a window into fungal evolution.</title>
        <authorList>
            <person name="Traeger S."/>
            <person name="Altegoer F."/>
            <person name="Freitag M."/>
            <person name="Gabaldon T."/>
            <person name="Kempken F."/>
            <person name="Kumar A."/>
            <person name="Marcet-Houben M."/>
            <person name="Poggeler S."/>
            <person name="Stajich J.E."/>
            <person name="Nowrousian M."/>
        </authorList>
    </citation>
    <scope>NUCLEOTIDE SEQUENCE [LARGE SCALE GENOMIC DNA]</scope>
    <source>
        <strain evidence="3">CBS 100304</strain>
        <tissue evidence="2">Vegetative mycelium</tissue>
    </source>
</reference>
<dbReference type="PANTHER" id="PTHR31949">
    <property type="entry name" value="GASTRIC MUCIN-LIKE PROTEIN"/>
    <property type="match status" value="1"/>
</dbReference>
<accession>U4L1X2</accession>
<feature type="region of interest" description="Disordered" evidence="1">
    <location>
        <begin position="230"/>
        <end position="358"/>
    </location>
</feature>
<proteinExistence type="predicted"/>
<evidence type="ECO:0000256" key="1">
    <source>
        <dbReference type="SAM" id="MobiDB-lite"/>
    </source>
</evidence>
<feature type="compositionally biased region" description="Polar residues" evidence="1">
    <location>
        <begin position="1233"/>
        <end position="1249"/>
    </location>
</feature>
<sequence>MNGISSVEVGNLMHLSHYGPSGSKDSSTPSSHSTPQTTNTSTERPERERPRKGSITLDTALKPAPGKATISPPHVAETQATHTISRRPSWLASFSQKFSSSGSDVATTPATPTSTDSTQTASQSQTPISQASQPSQSQASQTPASNAPQKPSATTSIASAGFLINTLRRLSSSGATAREAFSRRSSQQPQPQCERVILNKDSRRDRSGIPELDGNRLRKVSFCVDVEVAPCHEDVQERKDARKRRREEREKMRRLKEDGTPETAGSGTETPGGVANTDGAGAVEDGAEKKAEGVEKKEDGPSEKKEGAEDSQDRLKSSSAPSTATDPAGSTASPAPTSSTTSTDKPKPRKRVHPKATTNPLKIYTQCCQLRETSIVTVIKESLLHQRLPATLPILDLTSLRLPLHDLVTLADFLALVPIRKLVLENCDIDDHILRMLLSGLGAVKKITQEEPELDPDDTGPRKQRGAVERLSIKGNKRITKEGWRMLSTFVHMNRSLRALDCSGILMPRGMKVTPNIPLTPYTPMTPTTPASAVSIKSLGTPTTPQSPMVNKTMDDPATLLSKALSDRLCGYGLEELVLAGCGLDTQQLSTILEGVTKGGTRRLGLGQNPINDDGLAIIGAWLKTGACEALDLSGVDVSEHINILSCSLIETSPLAALSLSACSLNPTSLTSLLPSLSTLSNLRHLDLSSNPALFSTTPSAFHALRQHLPELKMLRKLDLSKTGMSSDQAIALCELLPQIPQLSYFRIVGNNLLGEGDGSQSVAETRVEATAEEGAALYTALVAAVKVSRTIVRIDLDDPPVDSADVIHRLSRKLLAYCLRNMEANASNDDWSVGGDDVTDSVNNLATPVEQTTVNRTSEEMESSQELAGSTIVGTIKNESTIAGSTLNGTSIAPSIPPSSHGDDDDDEEDEEDDHVVGTGVVKALGVCLGNSSTTGKEANEMSKALLTRARNIKARIQPALARAAVGETEEMQHRRLLFLDDTLFRVIMRFEEEYPSCKLPATSVEGVEPVPAMVVVAEEHRLAESQEPEFQPPQHPTVEYQQTIDPPNPPDNAPGHPDSIEQQQERRDSTDSQPLVEEEQPRSISRAGSRRNSSTDLHSRYLQEEEGRMHVLGTRLLEASRKGTLMRTESLDGEELKRRIIEGEISAPTEKIIKEDRDGEDIKTGRIGLAPGEMGLEGEICIKNHRVNGVGQSELEQSEPEQRKTVFSGSGIISRGTQRNSIESKPDTESGRSSQDISPVSSVTFHTAPSYQPSPPPRPAKSASRKSSSASNSSSKASSTVSSLSSVDAT</sequence>
<dbReference type="OrthoDB" id="8436363at2759"/>